<reference evidence="4 5" key="1">
    <citation type="submission" date="2024-09" db="EMBL/GenBank/DDBJ databases">
        <authorList>
            <person name="Sun Q."/>
            <person name="Mori K."/>
        </authorList>
    </citation>
    <scope>NUCLEOTIDE SEQUENCE [LARGE SCALE GENOMIC DNA]</scope>
    <source>
        <strain evidence="4 5">TBRC 1432</strain>
    </source>
</reference>
<feature type="domain" description="Putative Flp pilus-assembly TadG-like N-terminal" evidence="3">
    <location>
        <begin position="29"/>
        <end position="75"/>
    </location>
</feature>
<accession>A0ABV6N2A4</accession>
<dbReference type="EMBL" id="JBHLUD010000013">
    <property type="protein sequence ID" value="MFC0546695.1"/>
    <property type="molecule type" value="Genomic_DNA"/>
</dbReference>
<dbReference type="Proteomes" id="UP001589810">
    <property type="component" value="Unassembled WGS sequence"/>
</dbReference>
<dbReference type="InterPro" id="IPR028087">
    <property type="entry name" value="Tad_N"/>
</dbReference>
<comment type="caution">
    <text evidence="4">The sequence shown here is derived from an EMBL/GenBank/DDBJ whole genome shotgun (WGS) entry which is preliminary data.</text>
</comment>
<evidence type="ECO:0000313" key="4">
    <source>
        <dbReference type="EMBL" id="MFC0546695.1"/>
    </source>
</evidence>
<keyword evidence="2" id="KW-0472">Membrane</keyword>
<sequence>MRNTQARARDAPAGCGRGPWSDRIRGERGSATVLVAGMVVVLMMLVVLGLQIGGAVLTRHRVAAAADLAALAAAGQLAAGSDHACERARQVAERMSVTTTACRVVEREAYVSVTARPPGWAALSGTANAHARAGPAEVPDGR</sequence>
<keyword evidence="2" id="KW-1133">Transmembrane helix</keyword>
<evidence type="ECO:0000256" key="1">
    <source>
        <dbReference type="SAM" id="MobiDB-lite"/>
    </source>
</evidence>
<proteinExistence type="predicted"/>
<evidence type="ECO:0000256" key="2">
    <source>
        <dbReference type="SAM" id="Phobius"/>
    </source>
</evidence>
<name>A0ABV6N2A4_9PSEU</name>
<feature type="region of interest" description="Disordered" evidence="1">
    <location>
        <begin position="1"/>
        <end position="22"/>
    </location>
</feature>
<evidence type="ECO:0000259" key="3">
    <source>
        <dbReference type="Pfam" id="PF13400"/>
    </source>
</evidence>
<keyword evidence="5" id="KW-1185">Reference proteome</keyword>
<dbReference type="InterPro" id="IPR021202">
    <property type="entry name" value="Rv3654c-like"/>
</dbReference>
<evidence type="ECO:0000313" key="5">
    <source>
        <dbReference type="Proteomes" id="UP001589810"/>
    </source>
</evidence>
<feature type="transmembrane region" description="Helical" evidence="2">
    <location>
        <begin position="31"/>
        <end position="52"/>
    </location>
</feature>
<dbReference type="NCBIfam" id="TIGR03816">
    <property type="entry name" value="tadE_like_DECH"/>
    <property type="match status" value="1"/>
</dbReference>
<dbReference type="RefSeq" id="WP_273936937.1">
    <property type="nucleotide sequence ID" value="NZ_CP097263.1"/>
</dbReference>
<organism evidence="4 5">
    <name type="scientific">Kutzneria chonburiensis</name>
    <dbReference type="NCBI Taxonomy" id="1483604"/>
    <lineage>
        <taxon>Bacteria</taxon>
        <taxon>Bacillati</taxon>
        <taxon>Actinomycetota</taxon>
        <taxon>Actinomycetes</taxon>
        <taxon>Pseudonocardiales</taxon>
        <taxon>Pseudonocardiaceae</taxon>
        <taxon>Kutzneria</taxon>
    </lineage>
</organism>
<dbReference type="Pfam" id="PF13400">
    <property type="entry name" value="Tad"/>
    <property type="match status" value="1"/>
</dbReference>
<gene>
    <name evidence="4" type="ORF">ACFFH7_34660</name>
</gene>
<protein>
    <submittedName>
        <fullName evidence="4">Rv3654c family TadE-like protein</fullName>
    </submittedName>
</protein>
<keyword evidence="2" id="KW-0812">Transmembrane</keyword>